<protein>
    <recommendedName>
        <fullName evidence="3">Encoded protein</fullName>
    </recommendedName>
</protein>
<evidence type="ECO:0000313" key="1">
    <source>
        <dbReference type="EMBL" id="KAF5834557.1"/>
    </source>
</evidence>
<reference evidence="1" key="1">
    <citation type="submission" date="2017-08" db="EMBL/GenBank/DDBJ databases">
        <authorList>
            <person name="Polle J.E."/>
            <person name="Barry K."/>
            <person name="Cushman J."/>
            <person name="Schmutz J."/>
            <person name="Tran D."/>
            <person name="Hathwaick L.T."/>
            <person name="Yim W.C."/>
            <person name="Jenkins J."/>
            <person name="Mckie-Krisberg Z.M."/>
            <person name="Prochnik S."/>
            <person name="Lindquist E."/>
            <person name="Dockter R.B."/>
            <person name="Adam C."/>
            <person name="Molina H."/>
            <person name="Bunkerborg J."/>
            <person name="Jin E."/>
            <person name="Buchheim M."/>
            <person name="Magnuson J."/>
        </authorList>
    </citation>
    <scope>NUCLEOTIDE SEQUENCE</scope>
    <source>
        <strain evidence="1">CCAP 19/18</strain>
    </source>
</reference>
<keyword evidence="2" id="KW-1185">Reference proteome</keyword>
<proteinExistence type="predicted"/>
<name>A0ABQ7GIX1_DUNSA</name>
<gene>
    <name evidence="1" type="ORF">DUNSADRAFT_8724</name>
</gene>
<evidence type="ECO:0000313" key="2">
    <source>
        <dbReference type="Proteomes" id="UP000815325"/>
    </source>
</evidence>
<organism evidence="1 2">
    <name type="scientific">Dunaliella salina</name>
    <name type="common">Green alga</name>
    <name type="synonym">Protococcus salinus</name>
    <dbReference type="NCBI Taxonomy" id="3046"/>
    <lineage>
        <taxon>Eukaryota</taxon>
        <taxon>Viridiplantae</taxon>
        <taxon>Chlorophyta</taxon>
        <taxon>core chlorophytes</taxon>
        <taxon>Chlorophyceae</taxon>
        <taxon>CS clade</taxon>
        <taxon>Chlamydomonadales</taxon>
        <taxon>Dunaliellaceae</taxon>
        <taxon>Dunaliella</taxon>
    </lineage>
</organism>
<comment type="caution">
    <text evidence="1">The sequence shown here is derived from an EMBL/GenBank/DDBJ whole genome shotgun (WGS) entry which is preliminary data.</text>
</comment>
<dbReference type="Proteomes" id="UP000815325">
    <property type="component" value="Unassembled WGS sequence"/>
</dbReference>
<dbReference type="EMBL" id="MU069749">
    <property type="protein sequence ID" value="KAF5834557.1"/>
    <property type="molecule type" value="Genomic_DNA"/>
</dbReference>
<accession>A0ABQ7GIX1</accession>
<evidence type="ECO:0008006" key="3">
    <source>
        <dbReference type="Google" id="ProtNLM"/>
    </source>
</evidence>
<sequence length="74" mass="8254">MTLHQGCLAFSVPDLGSNSALCRLRSEFANSEYADHFLWPPIPKLHVHPDWNLTFANCPFFSPLLHGLLGSTCL</sequence>